<proteinExistence type="inferred from homology"/>
<gene>
    <name evidence="6" type="primary">RAD52</name>
    <name evidence="6" type="ORF">GGI19_004076</name>
</gene>
<dbReference type="SUPFAM" id="SSF54768">
    <property type="entry name" value="dsRNA-binding domain-like"/>
    <property type="match status" value="1"/>
</dbReference>
<dbReference type="PANTHER" id="PTHR12132:SF1">
    <property type="entry name" value="DNA REPAIR PROTEIN RAD52 HOMOLOG"/>
    <property type="match status" value="1"/>
</dbReference>
<feature type="region of interest" description="Disordered" evidence="5">
    <location>
        <begin position="234"/>
        <end position="309"/>
    </location>
</feature>
<dbReference type="InterPro" id="IPR041247">
    <property type="entry name" value="Rad52_fam"/>
</dbReference>
<evidence type="ECO:0000313" key="6">
    <source>
        <dbReference type="EMBL" id="KAJ2752056.1"/>
    </source>
</evidence>
<comment type="similarity">
    <text evidence="1">Belongs to the RAD52 family.</text>
</comment>
<evidence type="ECO:0000256" key="2">
    <source>
        <dbReference type="ARBA" id="ARBA00022763"/>
    </source>
</evidence>
<dbReference type="GO" id="GO:0000724">
    <property type="term" value="P:double-strand break repair via homologous recombination"/>
    <property type="evidence" value="ECO:0007669"/>
    <property type="project" value="TreeGrafter"/>
</dbReference>
<name>A0A9W8GSF6_9FUNG</name>
<protein>
    <submittedName>
        <fullName evidence="6">DNA repair protein rad52</fullName>
    </submittedName>
</protein>
<feature type="region of interest" description="Disordered" evidence="5">
    <location>
        <begin position="173"/>
        <end position="209"/>
    </location>
</feature>
<feature type="compositionally biased region" description="Polar residues" evidence="5">
    <location>
        <begin position="293"/>
        <end position="303"/>
    </location>
</feature>
<comment type="caution">
    <text evidence="6">The sequence shown here is derived from an EMBL/GenBank/DDBJ whole genome shotgun (WGS) entry which is preliminary data.</text>
</comment>
<dbReference type="InterPro" id="IPR007232">
    <property type="entry name" value="Rad52_Rad59_Rad22"/>
</dbReference>
<reference evidence="6" key="1">
    <citation type="submission" date="2022-07" db="EMBL/GenBank/DDBJ databases">
        <title>Phylogenomic reconstructions and comparative analyses of Kickxellomycotina fungi.</title>
        <authorList>
            <person name="Reynolds N.K."/>
            <person name="Stajich J.E."/>
            <person name="Barry K."/>
            <person name="Grigoriev I.V."/>
            <person name="Crous P."/>
            <person name="Smith M.E."/>
        </authorList>
    </citation>
    <scope>NUCLEOTIDE SEQUENCE</scope>
    <source>
        <strain evidence="6">BCRC 34297</strain>
    </source>
</reference>
<dbReference type="GO" id="GO:0005634">
    <property type="term" value="C:nucleus"/>
    <property type="evidence" value="ECO:0007669"/>
    <property type="project" value="TreeGrafter"/>
</dbReference>
<dbReference type="AlphaFoldDB" id="A0A9W8GSF6"/>
<dbReference type="InterPro" id="IPR042525">
    <property type="entry name" value="Rad52_Rad59_Rad22_sf"/>
</dbReference>
<evidence type="ECO:0000256" key="1">
    <source>
        <dbReference type="ARBA" id="ARBA00006638"/>
    </source>
</evidence>
<keyword evidence="4" id="KW-0234">DNA repair</keyword>
<dbReference type="EMBL" id="JANBUH010000326">
    <property type="protein sequence ID" value="KAJ2752056.1"/>
    <property type="molecule type" value="Genomic_DNA"/>
</dbReference>
<dbReference type="Pfam" id="PF04098">
    <property type="entry name" value="Rad52_Rad22"/>
    <property type="match status" value="1"/>
</dbReference>
<feature type="compositionally biased region" description="Polar residues" evidence="5">
    <location>
        <begin position="181"/>
        <end position="198"/>
    </location>
</feature>
<evidence type="ECO:0000256" key="3">
    <source>
        <dbReference type="ARBA" id="ARBA00023172"/>
    </source>
</evidence>
<feature type="region of interest" description="Disordered" evidence="5">
    <location>
        <begin position="95"/>
        <end position="149"/>
    </location>
</feature>
<evidence type="ECO:0000256" key="4">
    <source>
        <dbReference type="ARBA" id="ARBA00023204"/>
    </source>
</evidence>
<evidence type="ECO:0000313" key="7">
    <source>
        <dbReference type="Proteomes" id="UP001140011"/>
    </source>
</evidence>
<dbReference type="GO" id="GO:0045002">
    <property type="term" value="P:double-strand break repair via single-strand annealing"/>
    <property type="evidence" value="ECO:0007669"/>
    <property type="project" value="TreeGrafter"/>
</dbReference>
<accession>A0A9W8GSF6</accession>
<dbReference type="PANTHER" id="PTHR12132">
    <property type="entry name" value="DNA REPAIR AND RECOMBINATION PROTEIN RAD52, RAD59"/>
    <property type="match status" value="1"/>
</dbReference>
<sequence length="309" mass="32659">MRITLRNGTYREDMGYGMIENVKSLGMAYEKIKKEAVTDAIKRAMRQFGNALGNCVYDKEYVRTVKQVQKQPRNRLQGEDLFRYSDMVDEANCANLRPEHDGDSNGASTSAANRPSGSEAGAGAQSSTVAQDMGGMEDNKGAESVDFDMDDLDDDAFDGLGFMETDRPVIPESPSGAFDNRQAQYGNQPMQNTPNRVATSGAGWRPSSAPGMLSGVTGVGPGASLGVQVPMVSAQGPPSAARNLFCPPHPPRPAIPAQQAGSTTPSLRRPSFAEASGFTPSPQVASVLGARPQSASKNTSAPNGDPPNS</sequence>
<dbReference type="Proteomes" id="UP001140011">
    <property type="component" value="Unassembled WGS sequence"/>
</dbReference>
<organism evidence="6 7">
    <name type="scientific">Coemansia pectinata</name>
    <dbReference type="NCBI Taxonomy" id="1052879"/>
    <lineage>
        <taxon>Eukaryota</taxon>
        <taxon>Fungi</taxon>
        <taxon>Fungi incertae sedis</taxon>
        <taxon>Zoopagomycota</taxon>
        <taxon>Kickxellomycotina</taxon>
        <taxon>Kickxellomycetes</taxon>
        <taxon>Kickxellales</taxon>
        <taxon>Kickxellaceae</taxon>
        <taxon>Coemansia</taxon>
    </lineage>
</organism>
<feature type="compositionally biased region" description="Polar residues" evidence="5">
    <location>
        <begin position="105"/>
        <end position="115"/>
    </location>
</feature>
<evidence type="ECO:0000256" key="5">
    <source>
        <dbReference type="SAM" id="MobiDB-lite"/>
    </source>
</evidence>
<keyword evidence="3" id="KW-0233">DNA recombination</keyword>
<dbReference type="OrthoDB" id="206565at2759"/>
<keyword evidence="2" id="KW-0227">DNA damage</keyword>
<dbReference type="GO" id="GO:0006312">
    <property type="term" value="P:mitotic recombination"/>
    <property type="evidence" value="ECO:0007669"/>
    <property type="project" value="TreeGrafter"/>
</dbReference>
<keyword evidence="7" id="KW-1185">Reference proteome</keyword>
<feature type="compositionally biased region" description="Low complexity" evidence="5">
    <location>
        <begin position="116"/>
        <end position="127"/>
    </location>
</feature>
<dbReference type="Gene3D" id="3.30.390.80">
    <property type="entry name" value="DNA repair protein Rad52/59/22"/>
    <property type="match status" value="1"/>
</dbReference>